<proteinExistence type="predicted"/>
<dbReference type="Proteomes" id="UP000282106">
    <property type="component" value="Unassembled WGS sequence"/>
</dbReference>
<sequence length="159" mass="16865">MFDLQTYTLIHVLISLAALFTGLPLLFGWKAGKALPGLATVTLVLLLLTSATGFGFPFIKFLPSHAFGILSLGLLAVTIYARWSRQLAGAWRTAYGATLAVAIYLDAFVTLVQAFLKIPALHALVPSDQSPGFALGQGLLLIVFLALGIAAVRGLRRAA</sequence>
<feature type="transmembrane region" description="Helical" evidence="1">
    <location>
        <begin position="34"/>
        <end position="59"/>
    </location>
</feature>
<organism evidence="2 3">
    <name type="scientific">Stagnimonas aquatica</name>
    <dbReference type="NCBI Taxonomy" id="2689987"/>
    <lineage>
        <taxon>Bacteria</taxon>
        <taxon>Pseudomonadati</taxon>
        <taxon>Pseudomonadota</taxon>
        <taxon>Gammaproteobacteria</taxon>
        <taxon>Nevskiales</taxon>
        <taxon>Nevskiaceae</taxon>
        <taxon>Stagnimonas</taxon>
    </lineage>
</organism>
<feature type="transmembrane region" description="Helical" evidence="1">
    <location>
        <begin position="95"/>
        <end position="116"/>
    </location>
</feature>
<keyword evidence="1" id="KW-0812">Transmembrane</keyword>
<evidence type="ECO:0008006" key="4">
    <source>
        <dbReference type="Google" id="ProtNLM"/>
    </source>
</evidence>
<dbReference type="RefSeq" id="WP_123210362.1">
    <property type="nucleotide sequence ID" value="NZ_RJVO01000001.1"/>
</dbReference>
<feature type="transmembrane region" description="Helical" evidence="1">
    <location>
        <begin position="6"/>
        <end position="27"/>
    </location>
</feature>
<feature type="transmembrane region" description="Helical" evidence="1">
    <location>
        <begin position="65"/>
        <end position="83"/>
    </location>
</feature>
<gene>
    <name evidence="2" type="ORF">ED208_03030</name>
</gene>
<feature type="transmembrane region" description="Helical" evidence="1">
    <location>
        <begin position="136"/>
        <end position="155"/>
    </location>
</feature>
<evidence type="ECO:0000256" key="1">
    <source>
        <dbReference type="SAM" id="Phobius"/>
    </source>
</evidence>
<dbReference type="InParanoid" id="A0A3N0VL88"/>
<comment type="caution">
    <text evidence="2">The sequence shown here is derived from an EMBL/GenBank/DDBJ whole genome shotgun (WGS) entry which is preliminary data.</text>
</comment>
<reference evidence="2 3" key="1">
    <citation type="submission" date="2018-10" db="EMBL/GenBank/DDBJ databases">
        <authorList>
            <person name="Chen W.-M."/>
        </authorList>
    </citation>
    <scope>NUCLEOTIDE SEQUENCE [LARGE SCALE GENOMIC DNA]</scope>
    <source>
        <strain evidence="2 3">THS-13</strain>
    </source>
</reference>
<keyword evidence="1" id="KW-0472">Membrane</keyword>
<keyword evidence="1" id="KW-1133">Transmembrane helix</keyword>
<dbReference type="EMBL" id="RJVO01000001">
    <property type="protein sequence ID" value="ROH93507.1"/>
    <property type="molecule type" value="Genomic_DNA"/>
</dbReference>
<evidence type="ECO:0000313" key="3">
    <source>
        <dbReference type="Proteomes" id="UP000282106"/>
    </source>
</evidence>
<protein>
    <recommendedName>
        <fullName evidence="4">DUF2306 domain-containing protein</fullName>
    </recommendedName>
</protein>
<name>A0A3N0VL88_9GAMM</name>
<accession>A0A3N0VL88</accession>
<evidence type="ECO:0000313" key="2">
    <source>
        <dbReference type="EMBL" id="ROH93507.1"/>
    </source>
</evidence>
<dbReference type="AlphaFoldDB" id="A0A3N0VL88"/>
<keyword evidence="3" id="KW-1185">Reference proteome</keyword>